<sequence>MDKNFLELFGNVLIGASRGKKQVDEMLRWVQKSVTASATSIYELPSMFKKFYGLDQLSERSSEYKMMAEKAVQDFQYSLKEYVSLLGMIPNDQTVSRDEYLSLIRKYEKLKEKCADQAETIKHLRLIADMGKDNHSPDLITGIQDIVKNQTDLFQKVVKNFTGYLGINETDSKKTNSI</sequence>
<evidence type="ECO:0000313" key="2">
    <source>
        <dbReference type="Proteomes" id="UP000189670"/>
    </source>
</evidence>
<protein>
    <submittedName>
        <fullName evidence="1">Uncharacterized protein</fullName>
    </submittedName>
</protein>
<reference evidence="2" key="1">
    <citation type="submission" date="2012-11" db="EMBL/GenBank/DDBJ databases">
        <authorList>
            <person name="Lucero-Rivera Y.E."/>
            <person name="Tovar-Ramirez D."/>
        </authorList>
    </citation>
    <scope>NUCLEOTIDE SEQUENCE [LARGE SCALE GENOMIC DNA]</scope>
    <source>
        <strain evidence="2">Araruama</strain>
    </source>
</reference>
<dbReference type="Proteomes" id="UP000189670">
    <property type="component" value="Unassembled WGS sequence"/>
</dbReference>
<dbReference type="AlphaFoldDB" id="A0A1V1PFL8"/>
<proteinExistence type="predicted"/>
<accession>A0A1V1PFL8</accession>
<evidence type="ECO:0000313" key="1">
    <source>
        <dbReference type="EMBL" id="ETR73568.1"/>
    </source>
</evidence>
<comment type="caution">
    <text evidence="1">The sequence shown here is derived from an EMBL/GenBank/DDBJ whole genome shotgun (WGS) entry which is preliminary data.</text>
</comment>
<organism evidence="1 2">
    <name type="scientific">Candidatus Magnetoglobus multicellularis str. Araruama</name>
    <dbReference type="NCBI Taxonomy" id="890399"/>
    <lineage>
        <taxon>Bacteria</taxon>
        <taxon>Pseudomonadati</taxon>
        <taxon>Thermodesulfobacteriota</taxon>
        <taxon>Desulfobacteria</taxon>
        <taxon>Desulfobacterales</taxon>
        <taxon>Desulfobacteraceae</taxon>
        <taxon>Candidatus Magnetoglobus</taxon>
    </lineage>
</organism>
<name>A0A1V1PFL8_9BACT</name>
<gene>
    <name evidence="1" type="ORF">OMM_00854</name>
</gene>
<dbReference type="EMBL" id="ATBP01000051">
    <property type="protein sequence ID" value="ETR73568.1"/>
    <property type="molecule type" value="Genomic_DNA"/>
</dbReference>